<organism evidence="1 2">
    <name type="scientific">Ascaris lumbricoides</name>
    <name type="common">Giant roundworm</name>
    <dbReference type="NCBI Taxonomy" id="6252"/>
    <lineage>
        <taxon>Eukaryota</taxon>
        <taxon>Metazoa</taxon>
        <taxon>Ecdysozoa</taxon>
        <taxon>Nematoda</taxon>
        <taxon>Chromadorea</taxon>
        <taxon>Rhabditida</taxon>
        <taxon>Spirurina</taxon>
        <taxon>Ascaridomorpha</taxon>
        <taxon>Ascaridoidea</taxon>
        <taxon>Ascarididae</taxon>
        <taxon>Ascaris</taxon>
    </lineage>
</organism>
<protein>
    <submittedName>
        <fullName evidence="2">Secreted protein</fullName>
    </submittedName>
</protein>
<dbReference type="Proteomes" id="UP000036681">
    <property type="component" value="Unplaced"/>
</dbReference>
<proteinExistence type="predicted"/>
<reference evidence="2" key="1">
    <citation type="submission" date="2017-02" db="UniProtKB">
        <authorList>
            <consortium name="WormBaseParasite"/>
        </authorList>
    </citation>
    <scope>IDENTIFICATION</scope>
</reference>
<evidence type="ECO:0000313" key="1">
    <source>
        <dbReference type="Proteomes" id="UP000036681"/>
    </source>
</evidence>
<evidence type="ECO:0000313" key="2">
    <source>
        <dbReference type="WBParaSite" id="ALUE_0000728801-mRNA-1"/>
    </source>
</evidence>
<keyword evidence="1" id="KW-1185">Reference proteome</keyword>
<dbReference type="WBParaSite" id="ALUE_0000728801-mRNA-1">
    <property type="protein sequence ID" value="ALUE_0000728801-mRNA-1"/>
    <property type="gene ID" value="ALUE_0000728801"/>
</dbReference>
<dbReference type="AlphaFoldDB" id="A0A0M3HW37"/>
<sequence length="100" mass="11097">MSISDDCSVVVIFVVDVSSRVFTSSGQRAHVSHSLLHEAASSLVVRRIFGATPCARLNRSICERKLLLLEAYSLRSTKACFPPRTTATRLVVCLFRIRCL</sequence>
<name>A0A0M3HW37_ASCLU</name>
<accession>A0A0M3HW37</accession>